<evidence type="ECO:0000313" key="3">
    <source>
        <dbReference type="EMBL" id="SJL13508.1"/>
    </source>
</evidence>
<feature type="region of interest" description="Disordered" evidence="1">
    <location>
        <begin position="1088"/>
        <end position="1151"/>
    </location>
</feature>
<protein>
    <recommendedName>
        <fullName evidence="2">DUF6589 domain-containing protein</fullName>
    </recommendedName>
</protein>
<feature type="region of interest" description="Disordered" evidence="1">
    <location>
        <begin position="1"/>
        <end position="81"/>
    </location>
</feature>
<feature type="compositionally biased region" description="Polar residues" evidence="1">
    <location>
        <begin position="1090"/>
        <end position="1099"/>
    </location>
</feature>
<dbReference type="Pfam" id="PF20231">
    <property type="entry name" value="DUF6589"/>
    <property type="match status" value="1"/>
</dbReference>
<feature type="compositionally biased region" description="Polar residues" evidence="1">
    <location>
        <begin position="623"/>
        <end position="641"/>
    </location>
</feature>
<dbReference type="AlphaFoldDB" id="A0A284RXM6"/>
<dbReference type="EMBL" id="FUEG01000020">
    <property type="protein sequence ID" value="SJL13508.1"/>
    <property type="molecule type" value="Genomic_DNA"/>
</dbReference>
<name>A0A284RXM6_ARMOS</name>
<organism evidence="3 4">
    <name type="scientific">Armillaria ostoyae</name>
    <name type="common">Armillaria root rot fungus</name>
    <dbReference type="NCBI Taxonomy" id="47428"/>
    <lineage>
        <taxon>Eukaryota</taxon>
        <taxon>Fungi</taxon>
        <taxon>Dikarya</taxon>
        <taxon>Basidiomycota</taxon>
        <taxon>Agaricomycotina</taxon>
        <taxon>Agaricomycetes</taxon>
        <taxon>Agaricomycetidae</taxon>
        <taxon>Agaricales</taxon>
        <taxon>Marasmiineae</taxon>
        <taxon>Physalacriaceae</taxon>
        <taxon>Armillaria</taxon>
    </lineage>
</organism>
<accession>A0A284RXM6</accession>
<gene>
    <name evidence="3" type="ORF">ARMOST_16952</name>
</gene>
<feature type="compositionally biased region" description="Basic and acidic residues" evidence="1">
    <location>
        <begin position="1"/>
        <end position="11"/>
    </location>
</feature>
<evidence type="ECO:0000256" key="1">
    <source>
        <dbReference type="SAM" id="MobiDB-lite"/>
    </source>
</evidence>
<feature type="region of interest" description="Disordered" evidence="1">
    <location>
        <begin position="623"/>
        <end position="648"/>
    </location>
</feature>
<proteinExistence type="predicted"/>
<evidence type="ECO:0000313" key="4">
    <source>
        <dbReference type="Proteomes" id="UP000219338"/>
    </source>
</evidence>
<evidence type="ECO:0000259" key="2">
    <source>
        <dbReference type="Pfam" id="PF20231"/>
    </source>
</evidence>
<feature type="compositionally biased region" description="Pro residues" evidence="1">
    <location>
        <begin position="20"/>
        <end position="31"/>
    </location>
</feature>
<feature type="region of interest" description="Disordered" evidence="1">
    <location>
        <begin position="1016"/>
        <end position="1070"/>
    </location>
</feature>
<feature type="compositionally biased region" description="Acidic residues" evidence="1">
    <location>
        <begin position="1117"/>
        <end position="1129"/>
    </location>
</feature>
<sequence length="1151" mass="129871">MDGKTPDDPLTNKKWHRKGPPPPIPVIPPPLDRLSSDYRRYTVDGGINVPDYSPSLLPTPQSVSRPRHRRDPPPSIPTIPAPIDPAVAANYRLPGFASSSNIPLQSPFIHTLPRLRAEKQSPSEKMEEVLNTINELYDSFGHFASDFFRDFPKGSDEDARSNLHRRMVSRFLSGHASHKPIHVVTLMYNHRYSNPSSQPQYRSECDLAFSGSHDPLNIRHFRPALSCWATQLVGNHLHKAVGRLTMNHPLDPHFHVRLAASANKRSKDSCLVTWEDLKNFSIETLSTMFQNREKCVWYITECLSASREKGQVIIRKRRPHPTVATIASSILSRNKLANGHLALFMSLWLFTCNAHIDIKRVLCRIGLSSSDSTARNALDSMTSASLKNLRSDVASQISCKEVRWCFVLDNVQQYTVVREHGIGRENVLKVGTAATAVRLDDCAPGAFDVDDYLSRVMQNDRKTMTTESLYRDIAWGHIESTLALHWARVLCDFVPVLRFLLPEITKQFRSAPHARHRMRPGRRTEVQALGTNAEQEVTVQGMHRAILDFKTQAGFTPESAEHSLTWFRGDGASYATMNLCKLYLGPASLPNWDSLRDVISTPEIWHADATMVGTIASNHYGPSTSLDPSSLSRNSNTTNMKRPTDLKKPDYYPTTRAMTLMWDARVLDCCRIHFCFEQDLVGHFEDLAQKNKLPTLEKLLKEMSILVARYSSLNAYEQAQTLTATSSSTDQMKIRPGSPWIPPIPTNKSNNSTAAESLHEHSDSDNDNDGVQEETPPAFAEKEGFDGDRVLSNSISFLFEFGLWTELAYAVPEGDIGRVYEILKTWIFIFRGSTNANYMKYLLETHCLFKYESSEALKETILNNWLTNVSGVDGRWKPGDLLQEHYNRFLEEQILRSGGNFDDHFYRHTISPNVHNFLHLKEEIEAAYELRRRTKSHTSPHLRDEFKLLLKTFRDEELHLFRSGRSLGHHADNLFDNGYKRLREGKMDEFNKQGTAYAALLADVLEAKKRGRFDDHAASIQTPDPQTSGNDGEHDAEEGLPTTLTENADDHPSPSSSSSSSSHSSLRSGASISEINSCRDDGVVLDASEEQLSSGSDLTVTLDENGRMLNDWYGPDEVPETMEDEESGDEETKSNAYESEGQEWESDSHIE</sequence>
<keyword evidence="4" id="KW-1185">Reference proteome</keyword>
<feature type="compositionally biased region" description="Polar residues" evidence="1">
    <location>
        <begin position="746"/>
        <end position="755"/>
    </location>
</feature>
<dbReference type="InterPro" id="IPR046496">
    <property type="entry name" value="DUF6589"/>
</dbReference>
<dbReference type="STRING" id="47428.A0A284RXM6"/>
<dbReference type="Proteomes" id="UP000219338">
    <property type="component" value="Unassembled WGS sequence"/>
</dbReference>
<dbReference type="OrthoDB" id="3019291at2759"/>
<feature type="compositionally biased region" description="Polar residues" evidence="1">
    <location>
        <begin position="1019"/>
        <end position="1030"/>
    </location>
</feature>
<dbReference type="OMA" id="FWLEDLA"/>
<feature type="compositionally biased region" description="Low complexity" evidence="1">
    <location>
        <begin position="1053"/>
        <end position="1070"/>
    </location>
</feature>
<reference evidence="4" key="1">
    <citation type="journal article" date="2017" name="Nat. Ecol. Evol.">
        <title>Genome expansion and lineage-specific genetic innovations in the forest pathogenic fungi Armillaria.</title>
        <authorList>
            <person name="Sipos G."/>
            <person name="Prasanna A.N."/>
            <person name="Walter M.C."/>
            <person name="O'Connor E."/>
            <person name="Balint B."/>
            <person name="Krizsan K."/>
            <person name="Kiss B."/>
            <person name="Hess J."/>
            <person name="Varga T."/>
            <person name="Slot J."/>
            <person name="Riley R."/>
            <person name="Boka B."/>
            <person name="Rigling D."/>
            <person name="Barry K."/>
            <person name="Lee J."/>
            <person name="Mihaltcheva S."/>
            <person name="LaButti K."/>
            <person name="Lipzen A."/>
            <person name="Waldron R."/>
            <person name="Moloney N.M."/>
            <person name="Sperisen C."/>
            <person name="Kredics L."/>
            <person name="Vagvoelgyi C."/>
            <person name="Patrignani A."/>
            <person name="Fitzpatrick D."/>
            <person name="Nagy I."/>
            <person name="Doyle S."/>
            <person name="Anderson J.B."/>
            <person name="Grigoriev I.V."/>
            <person name="Gueldener U."/>
            <person name="Muensterkoetter M."/>
            <person name="Nagy L.G."/>
        </authorList>
    </citation>
    <scope>NUCLEOTIDE SEQUENCE [LARGE SCALE GENOMIC DNA]</scope>
    <source>
        <strain evidence="4">C18/9</strain>
    </source>
</reference>
<feature type="region of interest" description="Disordered" evidence="1">
    <location>
        <begin position="724"/>
        <end position="784"/>
    </location>
</feature>
<feature type="domain" description="DUF6589" evidence="2">
    <location>
        <begin position="459"/>
        <end position="937"/>
    </location>
</feature>